<organism evidence="1 2">
    <name type="scientific">Ilyodon furcidens</name>
    <name type="common">goldbreast splitfin</name>
    <dbReference type="NCBI Taxonomy" id="33524"/>
    <lineage>
        <taxon>Eukaryota</taxon>
        <taxon>Metazoa</taxon>
        <taxon>Chordata</taxon>
        <taxon>Craniata</taxon>
        <taxon>Vertebrata</taxon>
        <taxon>Euteleostomi</taxon>
        <taxon>Actinopterygii</taxon>
        <taxon>Neopterygii</taxon>
        <taxon>Teleostei</taxon>
        <taxon>Neoteleostei</taxon>
        <taxon>Acanthomorphata</taxon>
        <taxon>Ovalentaria</taxon>
        <taxon>Atherinomorphae</taxon>
        <taxon>Cyprinodontiformes</taxon>
        <taxon>Goodeidae</taxon>
        <taxon>Ilyodon</taxon>
    </lineage>
</organism>
<gene>
    <name evidence="1" type="ORF">ILYODFUR_020141</name>
</gene>
<proteinExistence type="predicted"/>
<dbReference type="EMBL" id="JAHRIQ010002058">
    <property type="protein sequence ID" value="MEQ2221875.1"/>
    <property type="molecule type" value="Genomic_DNA"/>
</dbReference>
<evidence type="ECO:0000313" key="1">
    <source>
        <dbReference type="EMBL" id="MEQ2221875.1"/>
    </source>
</evidence>
<sequence length="99" mass="11328">MCMAMKKDGFISCTQASYDIQLLCFSHQQAVKKDMAKHPQAADDEVDEMIEELEVYHHGFISSCESPSVSNKTYQEDDFIANLEHKRSHFKIINAKEGQ</sequence>
<protein>
    <submittedName>
        <fullName evidence="1">Uncharacterized protein</fullName>
    </submittedName>
</protein>
<dbReference type="Proteomes" id="UP001482620">
    <property type="component" value="Unassembled WGS sequence"/>
</dbReference>
<accession>A0ABV0SMS8</accession>
<name>A0ABV0SMS8_9TELE</name>
<reference evidence="1 2" key="1">
    <citation type="submission" date="2021-06" db="EMBL/GenBank/DDBJ databases">
        <authorList>
            <person name="Palmer J.M."/>
        </authorList>
    </citation>
    <scope>NUCLEOTIDE SEQUENCE [LARGE SCALE GENOMIC DNA]</scope>
    <source>
        <strain evidence="2">if_2019</strain>
        <tissue evidence="1">Muscle</tissue>
    </source>
</reference>
<keyword evidence="2" id="KW-1185">Reference proteome</keyword>
<evidence type="ECO:0000313" key="2">
    <source>
        <dbReference type="Proteomes" id="UP001482620"/>
    </source>
</evidence>
<comment type="caution">
    <text evidence="1">The sequence shown here is derived from an EMBL/GenBank/DDBJ whole genome shotgun (WGS) entry which is preliminary data.</text>
</comment>